<evidence type="ECO:0000256" key="4">
    <source>
        <dbReference type="ARBA" id="ARBA00023143"/>
    </source>
</evidence>
<keyword evidence="8" id="KW-0966">Cell projection</keyword>
<protein>
    <recommendedName>
        <fullName evidence="5">Flagellar hook-associated protein 2</fullName>
        <shortName evidence="5">HAP2</shortName>
    </recommendedName>
    <alternativeName>
        <fullName evidence="5">Flagellar cap protein</fullName>
    </alternativeName>
</protein>
<keyword evidence="8" id="KW-0969">Cilium</keyword>
<dbReference type="Proteomes" id="UP001501495">
    <property type="component" value="Unassembled WGS sequence"/>
</dbReference>
<sequence length="446" mass="45717">MASSASISGLSSGLDTATIISQLMQLEAAPQSRLKTKVSDTQTVVSSLQSINTKFATLASKAETLAKTTAWSPLTATSSNTAVSVTTTSSASPTTLSLTVTSVAAAHRIGYTDAHALTDTVTGASTSVIINRFDGSPQTIDTGDGTLQGLVTAINSATNDTGLRATAIKVADGSYKLQVEATTTGASTDFEITAADGSALLGGSTVRAGADAAIDLGTGITATSTSNTFTDLMPGVTITLGSAATSGTTSTISVTRDSSSLANSMSSFVDAINDVLKSVDSASAYNATTKKAGTLAGESSVRDLRDALLSAVYPTDGTSLASLGIQVTRDGLLSFDSTTFTQAYTADPTAVTEKMDKANNGFVQRIYTVANGASDSTDGIVTLAIQGRNTEITRLNKSISDWDDRLQLRRATLERQFTALETALNQMTSQSNWLSSQVSSLSSSSG</sequence>
<comment type="similarity">
    <text evidence="1 5">Belongs to the FliD family.</text>
</comment>
<reference evidence="9" key="1">
    <citation type="journal article" date="2019" name="Int. J. Syst. Evol. Microbiol.">
        <title>The Global Catalogue of Microorganisms (GCM) 10K type strain sequencing project: providing services to taxonomists for standard genome sequencing and annotation.</title>
        <authorList>
            <consortium name="The Broad Institute Genomics Platform"/>
            <consortium name="The Broad Institute Genome Sequencing Center for Infectious Disease"/>
            <person name="Wu L."/>
            <person name="Ma J."/>
        </authorList>
    </citation>
    <scope>NUCLEOTIDE SEQUENCE [LARGE SCALE GENOMIC DNA]</scope>
    <source>
        <strain evidence="9">JCM 16703</strain>
    </source>
</reference>
<comment type="subcellular location">
    <subcellularLocation>
        <location evidence="5">Secreted</location>
    </subcellularLocation>
    <subcellularLocation>
        <location evidence="5">Bacterial flagellum</location>
    </subcellularLocation>
</comment>
<gene>
    <name evidence="8" type="primary">fliD</name>
    <name evidence="8" type="ORF">GCM10022215_15320</name>
</gene>
<feature type="domain" description="Flagellar hook-associated protein 2 N-terminal" evidence="6">
    <location>
        <begin position="12"/>
        <end position="107"/>
    </location>
</feature>
<evidence type="ECO:0000256" key="3">
    <source>
        <dbReference type="ARBA" id="ARBA00023054"/>
    </source>
</evidence>
<evidence type="ECO:0000259" key="7">
    <source>
        <dbReference type="Pfam" id="PF07195"/>
    </source>
</evidence>
<dbReference type="PANTHER" id="PTHR30288:SF0">
    <property type="entry name" value="FLAGELLAR HOOK-ASSOCIATED PROTEIN 2"/>
    <property type="match status" value="1"/>
</dbReference>
<keyword evidence="8" id="KW-0282">Flagellum</keyword>
<comment type="function">
    <text evidence="5">Required for morphogenesis and for the elongation of the flagellar filament by facilitating polymerization of the flagellin monomers at the tip of growing filament. Forms a capping structure, which prevents flagellin subunits (transported through the central channel of the flagellum) from leaking out without polymerization at the distal end.</text>
</comment>
<dbReference type="InterPro" id="IPR010810">
    <property type="entry name" value="Flagellin_hook_IN_motif"/>
</dbReference>
<dbReference type="PANTHER" id="PTHR30288">
    <property type="entry name" value="FLAGELLAR CAP/ASSEMBLY PROTEIN FLID"/>
    <property type="match status" value="1"/>
</dbReference>
<feature type="domain" description="Flagellar hook-associated protein 2 C-terminal" evidence="7">
    <location>
        <begin position="209"/>
        <end position="428"/>
    </location>
</feature>
<evidence type="ECO:0000256" key="1">
    <source>
        <dbReference type="ARBA" id="ARBA00009764"/>
    </source>
</evidence>
<name>A0ABP7XHT7_9ACTN</name>
<keyword evidence="3" id="KW-0175">Coiled coil</keyword>
<organism evidence="8 9">
    <name type="scientific">Nocardioides fonticola</name>
    <dbReference type="NCBI Taxonomy" id="450363"/>
    <lineage>
        <taxon>Bacteria</taxon>
        <taxon>Bacillati</taxon>
        <taxon>Actinomycetota</taxon>
        <taxon>Actinomycetes</taxon>
        <taxon>Propionibacteriales</taxon>
        <taxon>Nocardioidaceae</taxon>
        <taxon>Nocardioides</taxon>
    </lineage>
</organism>
<evidence type="ECO:0000313" key="9">
    <source>
        <dbReference type="Proteomes" id="UP001501495"/>
    </source>
</evidence>
<comment type="subunit">
    <text evidence="2 5">Homopentamer.</text>
</comment>
<evidence type="ECO:0000259" key="6">
    <source>
        <dbReference type="Pfam" id="PF02465"/>
    </source>
</evidence>
<accession>A0ABP7XHT7</accession>
<dbReference type="Pfam" id="PF07196">
    <property type="entry name" value="Flagellin_IN"/>
    <property type="match status" value="1"/>
</dbReference>
<dbReference type="Pfam" id="PF07195">
    <property type="entry name" value="FliD_C"/>
    <property type="match status" value="1"/>
</dbReference>
<proteinExistence type="inferred from homology"/>
<evidence type="ECO:0000313" key="8">
    <source>
        <dbReference type="EMBL" id="GAA4115958.1"/>
    </source>
</evidence>
<dbReference type="InterPro" id="IPR010809">
    <property type="entry name" value="FliD_C"/>
</dbReference>
<keyword evidence="4 5" id="KW-0975">Bacterial flagellum</keyword>
<comment type="caution">
    <text evidence="8">The sequence shown here is derived from an EMBL/GenBank/DDBJ whole genome shotgun (WGS) entry which is preliminary data.</text>
</comment>
<dbReference type="RefSeq" id="WP_344732718.1">
    <property type="nucleotide sequence ID" value="NZ_BAAAZH010000012.1"/>
</dbReference>
<dbReference type="InterPro" id="IPR040026">
    <property type="entry name" value="FliD"/>
</dbReference>
<keyword evidence="9" id="KW-1185">Reference proteome</keyword>
<evidence type="ECO:0000256" key="2">
    <source>
        <dbReference type="ARBA" id="ARBA00011255"/>
    </source>
</evidence>
<dbReference type="InterPro" id="IPR003481">
    <property type="entry name" value="FliD_N"/>
</dbReference>
<evidence type="ECO:0000256" key="5">
    <source>
        <dbReference type="RuleBase" id="RU362066"/>
    </source>
</evidence>
<keyword evidence="5" id="KW-0964">Secreted</keyword>
<dbReference type="Pfam" id="PF02465">
    <property type="entry name" value="FliD_N"/>
    <property type="match status" value="1"/>
</dbReference>
<dbReference type="EMBL" id="BAAAZH010000012">
    <property type="protein sequence ID" value="GAA4115958.1"/>
    <property type="molecule type" value="Genomic_DNA"/>
</dbReference>